<name>A0A914YYU8_9BILA</name>
<dbReference type="AlphaFoldDB" id="A0A914YYU8"/>
<organism evidence="1 2">
    <name type="scientific">Panagrolaimus superbus</name>
    <dbReference type="NCBI Taxonomy" id="310955"/>
    <lineage>
        <taxon>Eukaryota</taxon>
        <taxon>Metazoa</taxon>
        <taxon>Ecdysozoa</taxon>
        <taxon>Nematoda</taxon>
        <taxon>Chromadorea</taxon>
        <taxon>Rhabditida</taxon>
        <taxon>Tylenchina</taxon>
        <taxon>Panagrolaimomorpha</taxon>
        <taxon>Panagrolaimoidea</taxon>
        <taxon>Panagrolaimidae</taxon>
        <taxon>Panagrolaimus</taxon>
    </lineage>
</organism>
<proteinExistence type="predicted"/>
<reference evidence="2" key="1">
    <citation type="submission" date="2022-11" db="UniProtKB">
        <authorList>
            <consortium name="WormBaseParasite"/>
        </authorList>
    </citation>
    <scope>IDENTIFICATION</scope>
</reference>
<dbReference type="Proteomes" id="UP000887577">
    <property type="component" value="Unplaced"/>
</dbReference>
<accession>A0A914YYU8</accession>
<sequence>MLEEKGQCGWGATCLCGRPCRQWENATKLDAERLAAIRNEYASDRAAIPAGDDDIQVIFVSTPSFRDVHVQVINLDDLDRDTPQEKRNGINVEVRRRRRRSNVLERRADVPPVERRLPVNEDILVTHRPIGEPDIEAVQPIYELLRSPIPRNVALFAPFTVIVNRIWRNRIERYFNYGNEYNTVKRRYIINRHRNGFALFLFERVRIQS</sequence>
<evidence type="ECO:0000313" key="1">
    <source>
        <dbReference type="Proteomes" id="UP000887577"/>
    </source>
</evidence>
<keyword evidence="1" id="KW-1185">Reference proteome</keyword>
<evidence type="ECO:0000313" key="2">
    <source>
        <dbReference type="WBParaSite" id="PSU_v2.g481.t1"/>
    </source>
</evidence>
<dbReference type="WBParaSite" id="PSU_v2.g481.t1">
    <property type="protein sequence ID" value="PSU_v2.g481.t1"/>
    <property type="gene ID" value="PSU_v2.g481"/>
</dbReference>
<protein>
    <submittedName>
        <fullName evidence="2">Uncharacterized protein</fullName>
    </submittedName>
</protein>